<dbReference type="Pfam" id="PF01715">
    <property type="entry name" value="IPPT"/>
    <property type="match status" value="1"/>
</dbReference>
<dbReference type="RefSeq" id="WP_337105193.1">
    <property type="nucleotide sequence ID" value="NZ_JAPYKS010000002.1"/>
</dbReference>
<comment type="subunit">
    <text evidence="10">Monomer.</text>
</comment>
<evidence type="ECO:0000313" key="15">
    <source>
        <dbReference type="Proteomes" id="UP001387293"/>
    </source>
</evidence>
<evidence type="ECO:0000256" key="11">
    <source>
        <dbReference type="RuleBase" id="RU003783"/>
    </source>
</evidence>
<dbReference type="InterPro" id="IPR027417">
    <property type="entry name" value="P-loop_NTPase"/>
</dbReference>
<feature type="site" description="Interaction with substrate tRNA" evidence="10">
    <location>
        <position position="144"/>
    </location>
</feature>
<evidence type="ECO:0000256" key="3">
    <source>
        <dbReference type="ARBA" id="ARBA00005842"/>
    </source>
</evidence>
<evidence type="ECO:0000256" key="4">
    <source>
        <dbReference type="ARBA" id="ARBA00022679"/>
    </source>
</evidence>
<dbReference type="GO" id="GO:0052381">
    <property type="term" value="F:tRNA dimethylallyltransferase activity"/>
    <property type="evidence" value="ECO:0007669"/>
    <property type="project" value="UniProtKB-EC"/>
</dbReference>
<dbReference type="Proteomes" id="UP001387293">
    <property type="component" value="Unassembled WGS sequence"/>
</dbReference>
<evidence type="ECO:0000256" key="12">
    <source>
        <dbReference type="RuleBase" id="RU003784"/>
    </source>
</evidence>
<comment type="similarity">
    <text evidence="3 10 13">Belongs to the IPP transferase family.</text>
</comment>
<feature type="region of interest" description="Interaction with substrate tRNA" evidence="10">
    <location>
        <begin position="180"/>
        <end position="184"/>
    </location>
</feature>
<dbReference type="PANTHER" id="PTHR11088">
    <property type="entry name" value="TRNA DIMETHYLALLYLTRANSFERASE"/>
    <property type="match status" value="1"/>
</dbReference>
<feature type="region of interest" description="Interaction with substrate tRNA" evidence="10">
    <location>
        <begin position="49"/>
        <end position="52"/>
    </location>
</feature>
<evidence type="ECO:0000256" key="9">
    <source>
        <dbReference type="ARBA" id="ARBA00049563"/>
    </source>
</evidence>
<accession>A0ABU8KRT2</accession>
<reference evidence="14 15" key="1">
    <citation type="submission" date="2022-12" db="EMBL/GenBank/DDBJ databases">
        <authorList>
            <person name="Muema E."/>
        </authorList>
    </citation>
    <scope>NUCLEOTIDE SEQUENCE [LARGE SCALE GENOMIC DNA]</scope>
    <source>
        <strain evidence="15">1326</strain>
    </source>
</reference>
<feature type="site" description="Interaction with substrate tRNA" evidence="10">
    <location>
        <position position="122"/>
    </location>
</feature>
<dbReference type="PANTHER" id="PTHR11088:SF60">
    <property type="entry name" value="TRNA DIMETHYLALLYLTRANSFERASE"/>
    <property type="match status" value="1"/>
</dbReference>
<comment type="function">
    <text evidence="2 10 12">Catalyzes the transfer of a dimethylallyl group onto the adenine at position 37 in tRNAs that read codons beginning with uridine, leading to the formation of N6-(dimethylallyl)adenosine (i(6)A).</text>
</comment>
<gene>
    <name evidence="10 14" type="primary">miaA</name>
    <name evidence="14" type="ORF">O7A60_02705</name>
</gene>
<dbReference type="EMBL" id="JAPYKS010000002">
    <property type="protein sequence ID" value="MEI9407688.1"/>
    <property type="molecule type" value="Genomic_DNA"/>
</dbReference>
<name>A0ABU8KRT2_9HYPH</name>
<organism evidence="14 15">
    <name type="scientific">Mesorhizobium salmacidum</name>
    <dbReference type="NCBI Taxonomy" id="3015171"/>
    <lineage>
        <taxon>Bacteria</taxon>
        <taxon>Pseudomonadati</taxon>
        <taxon>Pseudomonadota</taxon>
        <taxon>Alphaproteobacteria</taxon>
        <taxon>Hyphomicrobiales</taxon>
        <taxon>Phyllobacteriaceae</taxon>
        <taxon>Mesorhizobium</taxon>
    </lineage>
</organism>
<evidence type="ECO:0000256" key="8">
    <source>
        <dbReference type="ARBA" id="ARBA00022842"/>
    </source>
</evidence>
<evidence type="ECO:0000256" key="7">
    <source>
        <dbReference type="ARBA" id="ARBA00022840"/>
    </source>
</evidence>
<dbReference type="SUPFAM" id="SSF52540">
    <property type="entry name" value="P-loop containing nucleoside triphosphate hydrolases"/>
    <property type="match status" value="2"/>
</dbReference>
<evidence type="ECO:0000313" key="14">
    <source>
        <dbReference type="EMBL" id="MEI9407688.1"/>
    </source>
</evidence>
<protein>
    <recommendedName>
        <fullName evidence="10">tRNA dimethylallyltransferase</fullName>
        <ecNumber evidence="10">2.5.1.75</ecNumber>
    </recommendedName>
    <alternativeName>
        <fullName evidence="10">Dimethylallyl diphosphate:tRNA dimethylallyltransferase</fullName>
        <shortName evidence="10">DMAPP:tRNA dimethylallyltransferase</shortName>
        <shortName evidence="10">DMATase</shortName>
    </alternativeName>
    <alternativeName>
        <fullName evidence="10">Isopentenyl-diphosphate:tRNA isopentenyltransferase</fullName>
        <shortName evidence="10">IPP transferase</shortName>
        <shortName evidence="10">IPPT</shortName>
        <shortName evidence="10">IPTase</shortName>
    </alternativeName>
</protein>
<feature type="binding site" evidence="10">
    <location>
        <begin position="26"/>
        <end position="31"/>
    </location>
    <ligand>
        <name>substrate</name>
    </ligand>
</feature>
<keyword evidence="8 10" id="KW-0460">Magnesium</keyword>
<keyword evidence="5 10" id="KW-0819">tRNA processing</keyword>
<keyword evidence="15" id="KW-1185">Reference proteome</keyword>
<keyword evidence="4 10" id="KW-0808">Transferase</keyword>
<feature type="binding site" evidence="10">
    <location>
        <begin position="24"/>
        <end position="31"/>
    </location>
    <ligand>
        <name>ATP</name>
        <dbReference type="ChEBI" id="CHEBI:30616"/>
    </ligand>
</feature>
<dbReference type="InterPro" id="IPR018022">
    <property type="entry name" value="IPT"/>
</dbReference>
<comment type="catalytic activity">
    <reaction evidence="9 10 11">
        <text>adenosine(37) in tRNA + dimethylallyl diphosphate = N(6)-dimethylallyladenosine(37) in tRNA + diphosphate</text>
        <dbReference type="Rhea" id="RHEA:26482"/>
        <dbReference type="Rhea" id="RHEA-COMP:10162"/>
        <dbReference type="Rhea" id="RHEA-COMP:10375"/>
        <dbReference type="ChEBI" id="CHEBI:33019"/>
        <dbReference type="ChEBI" id="CHEBI:57623"/>
        <dbReference type="ChEBI" id="CHEBI:74411"/>
        <dbReference type="ChEBI" id="CHEBI:74415"/>
        <dbReference type="EC" id="2.5.1.75"/>
    </reaction>
</comment>
<evidence type="ECO:0000256" key="5">
    <source>
        <dbReference type="ARBA" id="ARBA00022694"/>
    </source>
</evidence>
<dbReference type="EC" id="2.5.1.75" evidence="10"/>
<proteinExistence type="inferred from homology"/>
<dbReference type="InterPro" id="IPR039657">
    <property type="entry name" value="Dimethylallyltransferase"/>
</dbReference>
<evidence type="ECO:0000256" key="6">
    <source>
        <dbReference type="ARBA" id="ARBA00022741"/>
    </source>
</evidence>
<dbReference type="HAMAP" id="MF_00185">
    <property type="entry name" value="IPP_trans"/>
    <property type="match status" value="1"/>
</dbReference>
<dbReference type="Gene3D" id="3.40.50.300">
    <property type="entry name" value="P-loop containing nucleotide triphosphate hydrolases"/>
    <property type="match status" value="1"/>
</dbReference>
<evidence type="ECO:0000256" key="13">
    <source>
        <dbReference type="RuleBase" id="RU003785"/>
    </source>
</evidence>
<keyword evidence="6 10" id="KW-0547">Nucleotide-binding</keyword>
<evidence type="ECO:0000256" key="1">
    <source>
        <dbReference type="ARBA" id="ARBA00001946"/>
    </source>
</evidence>
<comment type="cofactor">
    <cofactor evidence="1 10">
        <name>Mg(2+)</name>
        <dbReference type="ChEBI" id="CHEBI:18420"/>
    </cofactor>
</comment>
<dbReference type="Gene3D" id="1.10.20.140">
    <property type="match status" value="1"/>
</dbReference>
<dbReference type="NCBIfam" id="TIGR00174">
    <property type="entry name" value="miaA"/>
    <property type="match status" value="1"/>
</dbReference>
<evidence type="ECO:0000256" key="2">
    <source>
        <dbReference type="ARBA" id="ARBA00003213"/>
    </source>
</evidence>
<sequence length="329" mass="36425">MSGIEDSGADAGEGRVKNAILIAGPTASGKSALALELAERTGGVIVNTDSMQVYSVLDVLTARPEAAELARAPHFLYGHVHPGSAYSTGAWLRDVMKLIDDGTFSERPDGTLSRRPIFVGGTGLYFRALTEGISEMPDIPQRIRDRWRYELKEQGAVKLHALLLREDSRAAMQLKPTDSQRIVRALEVLDASGRSILEWQAERGRPLIDRQSAHFLVIEPDRAALVDRIERRFDRMLDKGALEEVKQLAALHLDPDLPAMKAIGVRELQAAMAGQSSFPEAIERAKIATRQYAKRQGTWFRHQLGPEWQRLRPGDDCETTIQTLVANAT</sequence>
<dbReference type="CDD" id="cd02019">
    <property type="entry name" value="NK"/>
    <property type="match status" value="1"/>
</dbReference>
<evidence type="ECO:0000256" key="10">
    <source>
        <dbReference type="HAMAP-Rule" id="MF_00185"/>
    </source>
</evidence>
<comment type="caution">
    <text evidence="10">Lacks conserved residue(s) required for the propagation of feature annotation.</text>
</comment>
<keyword evidence="7 10" id="KW-0067">ATP-binding</keyword>
<comment type="caution">
    <text evidence="14">The sequence shown here is derived from an EMBL/GenBank/DDBJ whole genome shotgun (WGS) entry which is preliminary data.</text>
</comment>